<reference evidence="4 5" key="1">
    <citation type="submission" date="2015-08" db="EMBL/GenBank/DDBJ databases">
        <title>Genomic sequence of Lactobacillus heilongjiangensis DSM 28069, isolated from Chinese traditional pickle.</title>
        <authorList>
            <person name="Jiang X."/>
            <person name="Zheng B."/>
            <person name="Cheng H."/>
        </authorList>
    </citation>
    <scope>NUCLEOTIDE SEQUENCE [LARGE SCALE GENOMIC DNA]</scope>
    <source>
        <strain evidence="4 5">DSM 28069</strain>
    </source>
</reference>
<dbReference type="Proteomes" id="UP000061546">
    <property type="component" value="Chromosome"/>
</dbReference>
<dbReference type="STRING" id="1074467.JP39_00665"/>
<evidence type="ECO:0000313" key="4">
    <source>
        <dbReference type="EMBL" id="ALB28004.1"/>
    </source>
</evidence>
<evidence type="ECO:0000313" key="5">
    <source>
        <dbReference type="Proteomes" id="UP000061546"/>
    </source>
</evidence>
<feature type="domain" description="SHSP" evidence="3">
    <location>
        <begin position="32"/>
        <end position="145"/>
    </location>
</feature>
<dbReference type="SUPFAM" id="SSF49764">
    <property type="entry name" value="HSP20-like chaperones"/>
    <property type="match status" value="1"/>
</dbReference>
<dbReference type="RefSeq" id="WP_041501021.1">
    <property type="nucleotide sequence ID" value="NZ_BJDV01000009.1"/>
</dbReference>
<sequence>MTNEIMDRNNLMRNWFNNDSWMNNFPSIFDNNFPEDSTLKTDIKETDKNYEVHVDMPAFDKKDIDINYENNVLTVSGHRDSFNDHNDKNGDMIMSERSSGRFMRQYHLPAVDTKNIKANYDKGVLMIDLPKLENKVDSGHHVDID</sequence>
<accession>A0A0K2L9N4</accession>
<evidence type="ECO:0000256" key="1">
    <source>
        <dbReference type="PROSITE-ProRule" id="PRU00285"/>
    </source>
</evidence>
<evidence type="ECO:0000259" key="3">
    <source>
        <dbReference type="PROSITE" id="PS01031"/>
    </source>
</evidence>
<proteinExistence type="inferred from homology"/>
<dbReference type="InterPro" id="IPR002068">
    <property type="entry name" value="A-crystallin/Hsp20_dom"/>
</dbReference>
<comment type="similarity">
    <text evidence="1 2">Belongs to the small heat shock protein (HSP20) family.</text>
</comment>
<dbReference type="PANTHER" id="PTHR11527">
    <property type="entry name" value="HEAT-SHOCK PROTEIN 20 FAMILY MEMBER"/>
    <property type="match status" value="1"/>
</dbReference>
<gene>
    <name evidence="4" type="ORF">JP39_00665</name>
</gene>
<organism evidence="4 5">
    <name type="scientific">Companilactobacillus heilongjiangensis</name>
    <dbReference type="NCBI Taxonomy" id="1074467"/>
    <lineage>
        <taxon>Bacteria</taxon>
        <taxon>Bacillati</taxon>
        <taxon>Bacillota</taxon>
        <taxon>Bacilli</taxon>
        <taxon>Lactobacillales</taxon>
        <taxon>Lactobacillaceae</taxon>
        <taxon>Companilactobacillus</taxon>
    </lineage>
</organism>
<dbReference type="PROSITE" id="PS01031">
    <property type="entry name" value="SHSP"/>
    <property type="match status" value="1"/>
</dbReference>
<dbReference type="InterPro" id="IPR031107">
    <property type="entry name" value="Small_HSP"/>
</dbReference>
<keyword evidence="5" id="KW-1185">Reference proteome</keyword>
<protein>
    <submittedName>
        <fullName evidence="4">Heat-shock protein Hsp20</fullName>
    </submittedName>
</protein>
<dbReference type="OrthoDB" id="9811615at2"/>
<evidence type="ECO:0000256" key="2">
    <source>
        <dbReference type="RuleBase" id="RU003616"/>
    </source>
</evidence>
<dbReference type="InterPro" id="IPR008978">
    <property type="entry name" value="HSP20-like_chaperone"/>
</dbReference>
<dbReference type="Pfam" id="PF00011">
    <property type="entry name" value="HSP20"/>
    <property type="match status" value="1"/>
</dbReference>
<name>A0A0K2L9N4_9LACO</name>
<dbReference type="EMBL" id="CP012559">
    <property type="protein sequence ID" value="ALB28004.1"/>
    <property type="molecule type" value="Genomic_DNA"/>
</dbReference>
<dbReference type="Gene3D" id="2.60.40.790">
    <property type="match status" value="1"/>
</dbReference>
<dbReference type="KEGG" id="lhi:JP39_00665"/>
<dbReference type="CDD" id="cd06471">
    <property type="entry name" value="ACD_LpsHSP_like"/>
    <property type="match status" value="1"/>
</dbReference>
<dbReference type="AlphaFoldDB" id="A0A0K2L9N4"/>